<dbReference type="InterPro" id="IPR011989">
    <property type="entry name" value="ARM-like"/>
</dbReference>
<protein>
    <submittedName>
        <fullName evidence="1">Uncharacterized protein</fullName>
    </submittedName>
</protein>
<dbReference type="AlphaFoldDB" id="A0A7S1SHL2"/>
<reference evidence="1" key="1">
    <citation type="submission" date="2021-01" db="EMBL/GenBank/DDBJ databases">
        <authorList>
            <person name="Corre E."/>
            <person name="Pelletier E."/>
            <person name="Niang G."/>
            <person name="Scheremetjew M."/>
            <person name="Finn R."/>
            <person name="Kale V."/>
            <person name="Holt S."/>
            <person name="Cochrane G."/>
            <person name="Meng A."/>
            <person name="Brown T."/>
            <person name="Cohen L."/>
        </authorList>
    </citation>
    <scope>NUCLEOTIDE SEQUENCE</scope>
    <source>
        <strain evidence="1">PLY429</strain>
    </source>
</reference>
<gene>
    <name evidence="1" type="ORF">TCHU04912_LOCUS1132</name>
</gene>
<evidence type="ECO:0000313" key="1">
    <source>
        <dbReference type="EMBL" id="CAD9198899.1"/>
    </source>
</evidence>
<dbReference type="InterPro" id="IPR016024">
    <property type="entry name" value="ARM-type_fold"/>
</dbReference>
<dbReference type="EMBL" id="HBGG01002100">
    <property type="protein sequence ID" value="CAD9198899.1"/>
    <property type="molecule type" value="Transcribed_RNA"/>
</dbReference>
<dbReference type="SUPFAM" id="SSF48371">
    <property type="entry name" value="ARM repeat"/>
    <property type="match status" value="1"/>
</dbReference>
<dbReference type="Gene3D" id="1.25.10.10">
    <property type="entry name" value="Leucine-rich Repeat Variant"/>
    <property type="match status" value="1"/>
</dbReference>
<name>A0A7S1SHL2_9CHLO</name>
<organism evidence="1">
    <name type="scientific">Tetraselmis chuii</name>
    <dbReference type="NCBI Taxonomy" id="63592"/>
    <lineage>
        <taxon>Eukaryota</taxon>
        <taxon>Viridiplantae</taxon>
        <taxon>Chlorophyta</taxon>
        <taxon>core chlorophytes</taxon>
        <taxon>Chlorodendrophyceae</taxon>
        <taxon>Chlorodendrales</taxon>
        <taxon>Chlorodendraceae</taxon>
        <taxon>Tetraselmis</taxon>
    </lineage>
</organism>
<proteinExistence type="predicted"/>
<accession>A0A7S1SHL2</accession>
<sequence>MHRARRTLLAIALRQRSPGSLHSTDWPLTGCGAMLCVPVEPGRALPSCVGCSFSRKLSSRSHTPQGDEHDPVKTRIVHGMVLGSFAVSAYTVLPFLGGTIIENSAKLLSSRDPLMQRAGADRLRVLAVNSQSCRNHILSSSTAIETIVARIEACSKPDVLENVLLVIQELLQEKGGRRALSANSSLMRRLEELHRWGSEVPFVAEYARIFTLVDVILVEMQSP</sequence>